<dbReference type="EMBL" id="JAUJDW010000201">
    <property type="protein sequence ID" value="KAK0614808.1"/>
    <property type="molecule type" value="Genomic_DNA"/>
</dbReference>
<accession>A0AA39WG63</accession>
<feature type="chain" id="PRO_5041381648" description="Natterin-like protein" evidence="1">
    <location>
        <begin position="21"/>
        <end position="432"/>
    </location>
</feature>
<keyword evidence="3" id="KW-1185">Reference proteome</keyword>
<name>A0AA39WG63_9PEZI</name>
<dbReference type="SUPFAM" id="SSF56973">
    <property type="entry name" value="Aerolisin/ETX pore-forming domain"/>
    <property type="match status" value="1"/>
</dbReference>
<evidence type="ECO:0000313" key="3">
    <source>
        <dbReference type="Proteomes" id="UP001175001"/>
    </source>
</evidence>
<organism evidence="2 3">
    <name type="scientific">Lasiodiplodia hormozganensis</name>
    <dbReference type="NCBI Taxonomy" id="869390"/>
    <lineage>
        <taxon>Eukaryota</taxon>
        <taxon>Fungi</taxon>
        <taxon>Dikarya</taxon>
        <taxon>Ascomycota</taxon>
        <taxon>Pezizomycotina</taxon>
        <taxon>Dothideomycetes</taxon>
        <taxon>Dothideomycetes incertae sedis</taxon>
        <taxon>Botryosphaeriales</taxon>
        <taxon>Botryosphaeriaceae</taxon>
        <taxon>Lasiodiplodia</taxon>
    </lineage>
</organism>
<feature type="signal peptide" evidence="1">
    <location>
        <begin position="1"/>
        <end position="20"/>
    </location>
</feature>
<keyword evidence="1" id="KW-0732">Signal</keyword>
<comment type="caution">
    <text evidence="2">The sequence shown here is derived from an EMBL/GenBank/DDBJ whole genome shotgun (WGS) entry which is preliminary data.</text>
</comment>
<evidence type="ECO:0000256" key="1">
    <source>
        <dbReference type="SAM" id="SignalP"/>
    </source>
</evidence>
<gene>
    <name evidence="2" type="ORF">DIS24_g11904</name>
</gene>
<protein>
    <recommendedName>
        <fullName evidence="4">Natterin-like protein</fullName>
    </recommendedName>
</protein>
<dbReference type="AlphaFoldDB" id="A0AA39WG63"/>
<proteinExistence type="predicted"/>
<reference evidence="2" key="1">
    <citation type="submission" date="2023-06" db="EMBL/GenBank/DDBJ databases">
        <title>Multi-omics analyses reveal the molecular pathogenesis toolkit of Lasiodiplodia hormozganensis, a cross-kingdom pathogen.</title>
        <authorList>
            <person name="Felix C."/>
            <person name="Meneses R."/>
            <person name="Goncalves M.F.M."/>
            <person name="Tilleman L."/>
            <person name="Duarte A.S."/>
            <person name="Jorrin-Novo J.V."/>
            <person name="Van De Peer Y."/>
            <person name="Deforce D."/>
            <person name="Van Nieuwerburgh F."/>
            <person name="Esteves A.C."/>
            <person name="Alves A."/>
        </authorList>
    </citation>
    <scope>NUCLEOTIDE SEQUENCE</scope>
    <source>
        <strain evidence="2">CBS 339.90</strain>
    </source>
</reference>
<sequence>MVGKTAFCAAALLAIQPVIGVPFTHEVTESRGSLLRRDDTVVDPPKDITPVINQIESLTPSELEELIDSVKDLKLTKRADALYPRQSTAVAAEPTTDGPFLSYLDGWAKPGTNENCTDFTLNGPFTSIHAAMGSSNVRGIKVVSASGNATEITAGTETIVDPGLFTFESNERVAKFSIAKLPGTADTVSGFSFETDAGRKYEALTSLITENKVTPEWTDIPVGAGIIARIRGTNCEGLGVFGSFGVDLLDNLDSISITNIDYEGFTNSIMPSGAGTQVTVGSQVVDNRNSSVQQTISLQTTDTITRQRTVTTQSHWQVGGSVGMEGKVGIPLISEGSVKTEFNWQVQQLTSDAEMENSVTTRSGTFPLACPAGKFCTAKAFFTQFKLDVNMNATFTATTKNGATYDWVQSGEYKGADSLAMQFNVTEVNSVS</sequence>
<dbReference type="Proteomes" id="UP001175001">
    <property type="component" value="Unassembled WGS sequence"/>
</dbReference>
<evidence type="ECO:0008006" key="4">
    <source>
        <dbReference type="Google" id="ProtNLM"/>
    </source>
</evidence>
<evidence type="ECO:0000313" key="2">
    <source>
        <dbReference type="EMBL" id="KAK0614808.1"/>
    </source>
</evidence>
<dbReference type="Gene3D" id="2.170.15.10">
    <property type="entry name" value="Proaerolysin, chain A, domain 3"/>
    <property type="match status" value="1"/>
</dbReference>